<reference evidence="1" key="2">
    <citation type="submission" date="2021-03" db="UniProtKB">
        <authorList>
            <consortium name="EnsemblPlants"/>
        </authorList>
    </citation>
    <scope>IDENTIFICATION</scope>
</reference>
<proteinExistence type="predicted"/>
<keyword evidence="2" id="KW-1185">Reference proteome</keyword>
<sequence length="132" mass="15023">MMRTRLLWFTSGALFTGGTIAYYLHRDLSKDRYLLVNQLKDNFGALEARVSTLESVPHHSNAQCRKLGGVIDFLLEKLKHVVNRDVKSTNVKGALVTCKSRNLVRRKRTNRDHSHPSGPYGGKDIINLDYQI</sequence>
<reference evidence="1" key="1">
    <citation type="journal article" date="2017" name="Nature">
        <title>The genome of Chenopodium quinoa.</title>
        <authorList>
            <person name="Jarvis D.E."/>
            <person name="Ho Y.S."/>
            <person name="Lightfoot D.J."/>
            <person name="Schmoeckel S.M."/>
            <person name="Li B."/>
            <person name="Borm T.J.A."/>
            <person name="Ohyanagi H."/>
            <person name="Mineta K."/>
            <person name="Michell C.T."/>
            <person name="Saber N."/>
            <person name="Kharbatia N.M."/>
            <person name="Rupper R.R."/>
            <person name="Sharp A.R."/>
            <person name="Dally N."/>
            <person name="Boughton B.A."/>
            <person name="Woo Y.H."/>
            <person name="Gao G."/>
            <person name="Schijlen E.G.W.M."/>
            <person name="Guo X."/>
            <person name="Momin A.A."/>
            <person name="Negrao S."/>
            <person name="Al-Babili S."/>
            <person name="Gehring C."/>
            <person name="Roessner U."/>
            <person name="Jung C."/>
            <person name="Murphy K."/>
            <person name="Arold S.T."/>
            <person name="Gojobori T."/>
            <person name="van der Linden C.G."/>
            <person name="van Loo E.N."/>
            <person name="Jellen E.N."/>
            <person name="Maughan P.J."/>
            <person name="Tester M."/>
        </authorList>
    </citation>
    <scope>NUCLEOTIDE SEQUENCE [LARGE SCALE GENOMIC DNA]</scope>
    <source>
        <strain evidence="1">cv. PI 614886</strain>
    </source>
</reference>
<dbReference type="EnsemblPlants" id="AUR62002357-RA">
    <property type="protein sequence ID" value="AUR62002357-RA:cds"/>
    <property type="gene ID" value="AUR62002357"/>
</dbReference>
<dbReference type="PANTHER" id="PTHR34970:SF5">
    <property type="entry name" value="PROTEIN, PUTATIVE-RELATED"/>
    <property type="match status" value="1"/>
</dbReference>
<name>A0A803KTJ9_CHEQI</name>
<evidence type="ECO:0000313" key="1">
    <source>
        <dbReference type="EnsemblPlants" id="AUR62002357-RA:cds"/>
    </source>
</evidence>
<dbReference type="PANTHER" id="PTHR34970">
    <property type="entry name" value="ABC TRANSPORTER A FAMILY PROTEIN"/>
    <property type="match status" value="1"/>
</dbReference>
<protein>
    <submittedName>
        <fullName evidence="1">Uncharacterized protein</fullName>
    </submittedName>
</protein>
<dbReference type="Proteomes" id="UP000596660">
    <property type="component" value="Unplaced"/>
</dbReference>
<evidence type="ECO:0000313" key="2">
    <source>
        <dbReference type="Proteomes" id="UP000596660"/>
    </source>
</evidence>
<dbReference type="Gramene" id="AUR62002357-RA">
    <property type="protein sequence ID" value="AUR62002357-RA:cds"/>
    <property type="gene ID" value="AUR62002357"/>
</dbReference>
<organism evidence="1 2">
    <name type="scientific">Chenopodium quinoa</name>
    <name type="common">Quinoa</name>
    <dbReference type="NCBI Taxonomy" id="63459"/>
    <lineage>
        <taxon>Eukaryota</taxon>
        <taxon>Viridiplantae</taxon>
        <taxon>Streptophyta</taxon>
        <taxon>Embryophyta</taxon>
        <taxon>Tracheophyta</taxon>
        <taxon>Spermatophyta</taxon>
        <taxon>Magnoliopsida</taxon>
        <taxon>eudicotyledons</taxon>
        <taxon>Gunneridae</taxon>
        <taxon>Pentapetalae</taxon>
        <taxon>Caryophyllales</taxon>
        <taxon>Chenopodiaceae</taxon>
        <taxon>Chenopodioideae</taxon>
        <taxon>Atripliceae</taxon>
        <taxon>Chenopodium</taxon>
    </lineage>
</organism>
<dbReference type="AlphaFoldDB" id="A0A803KTJ9"/>
<accession>A0A803KTJ9</accession>